<evidence type="ECO:0008006" key="4">
    <source>
        <dbReference type="Google" id="ProtNLM"/>
    </source>
</evidence>
<gene>
    <name evidence="2" type="ORF">CHU93_15655</name>
</gene>
<accession>A0A255Y509</accession>
<reference evidence="2 3" key="1">
    <citation type="submission" date="2017-07" db="EMBL/GenBank/DDBJ databases">
        <title>Sandarakinorhabdus cyanobacteriorum sp. nov., a novel bacterium isolated from cyanobacterial aggregates in a eutrophic lake.</title>
        <authorList>
            <person name="Cai H."/>
        </authorList>
    </citation>
    <scope>NUCLEOTIDE SEQUENCE [LARGE SCALE GENOMIC DNA]</scope>
    <source>
        <strain evidence="2 3">TH057</strain>
    </source>
</reference>
<keyword evidence="1" id="KW-0732">Signal</keyword>
<dbReference type="Gene3D" id="2.50.20.10">
    <property type="entry name" value="Lipoprotein localisation LolA/LolB/LppX"/>
    <property type="match status" value="1"/>
</dbReference>
<proteinExistence type="predicted"/>
<sequence length="246" mass="25763">MRIACLALGVLLLASAAVAQPAAPAPSADELVQKNLAARGGQAAMAGLTSLTLDGKLVFPGGFELTYHEVRSGGAVRVEAALQGLTLVQAYDGKGGGWRINPFEGRKDAEAMGDDEARSLADAAAIQGVLLSAKADGATITYLGREDFDGTDCYKLKVTQKDGDEFVYLIDPDSMLEVKITETRRIRGAVQVSETELGDYEAVNGVMFPMSVESGPQGASERQRTIITKAAANEAAPATLFAQPGK</sequence>
<feature type="chain" id="PRO_5012739203" description="Outer membrane lipoprotein-sorting protein" evidence="1">
    <location>
        <begin position="20"/>
        <end position="246"/>
    </location>
</feature>
<evidence type="ECO:0000313" key="3">
    <source>
        <dbReference type="Proteomes" id="UP000216991"/>
    </source>
</evidence>
<protein>
    <recommendedName>
        <fullName evidence="4">Outer membrane lipoprotein-sorting protein</fullName>
    </recommendedName>
</protein>
<evidence type="ECO:0000313" key="2">
    <source>
        <dbReference type="EMBL" id="OYQ24278.1"/>
    </source>
</evidence>
<evidence type="ECO:0000256" key="1">
    <source>
        <dbReference type="SAM" id="SignalP"/>
    </source>
</evidence>
<organism evidence="2 3">
    <name type="scientific">Sandarakinorhabdus cyanobacteriorum</name>
    <dbReference type="NCBI Taxonomy" id="1981098"/>
    <lineage>
        <taxon>Bacteria</taxon>
        <taxon>Pseudomonadati</taxon>
        <taxon>Pseudomonadota</taxon>
        <taxon>Alphaproteobacteria</taxon>
        <taxon>Sphingomonadales</taxon>
        <taxon>Sphingosinicellaceae</taxon>
        <taxon>Sandarakinorhabdus</taxon>
    </lineage>
</organism>
<keyword evidence="3" id="KW-1185">Reference proteome</keyword>
<feature type="signal peptide" evidence="1">
    <location>
        <begin position="1"/>
        <end position="19"/>
    </location>
</feature>
<dbReference type="Proteomes" id="UP000216991">
    <property type="component" value="Unassembled WGS sequence"/>
</dbReference>
<dbReference type="AlphaFoldDB" id="A0A255Y509"/>
<name>A0A255Y509_9SPHN</name>
<comment type="caution">
    <text evidence="2">The sequence shown here is derived from an EMBL/GenBank/DDBJ whole genome shotgun (WGS) entry which is preliminary data.</text>
</comment>
<dbReference type="EMBL" id="NOXT01000125">
    <property type="protein sequence ID" value="OYQ24278.1"/>
    <property type="molecule type" value="Genomic_DNA"/>
</dbReference>